<dbReference type="PROSITE" id="PS50297">
    <property type="entry name" value="ANK_REP_REGION"/>
    <property type="match status" value="1"/>
</dbReference>
<keyword evidence="2 9" id="KW-0812">Transmembrane</keyword>
<name>A0A0E0J0B7_ORYNI</name>
<dbReference type="SUPFAM" id="SSF48403">
    <property type="entry name" value="Ankyrin repeat"/>
    <property type="match status" value="1"/>
</dbReference>
<evidence type="ECO:0000256" key="8">
    <source>
        <dbReference type="SAM" id="MobiDB-lite"/>
    </source>
</evidence>
<feature type="repeat" description="ANK" evidence="7">
    <location>
        <begin position="366"/>
        <end position="399"/>
    </location>
</feature>
<keyword evidence="6 9" id="KW-0472">Membrane</keyword>
<dbReference type="FunFam" id="1.25.40.20:FF:000486">
    <property type="entry name" value="Ankyrin repeat family protein"/>
    <property type="match status" value="1"/>
</dbReference>
<dbReference type="Pfam" id="PF13962">
    <property type="entry name" value="PGG"/>
    <property type="match status" value="1"/>
</dbReference>
<evidence type="ECO:0000256" key="7">
    <source>
        <dbReference type="PROSITE-ProRule" id="PRU00023"/>
    </source>
</evidence>
<keyword evidence="12" id="KW-1185">Reference proteome</keyword>
<dbReference type="InterPro" id="IPR026961">
    <property type="entry name" value="PGG_dom"/>
</dbReference>
<dbReference type="PROSITE" id="PS50088">
    <property type="entry name" value="ANK_REPEAT"/>
    <property type="match status" value="1"/>
</dbReference>
<dbReference type="PANTHER" id="PTHR24186:SF54">
    <property type="entry name" value="PGG DOMAIN-CONTAINING PROTEIN"/>
    <property type="match status" value="1"/>
</dbReference>
<dbReference type="InterPro" id="IPR036770">
    <property type="entry name" value="Ankyrin_rpt-contain_sf"/>
</dbReference>
<feature type="region of interest" description="Disordered" evidence="8">
    <location>
        <begin position="1"/>
        <end position="51"/>
    </location>
</feature>
<feature type="transmembrane region" description="Helical" evidence="9">
    <location>
        <begin position="551"/>
        <end position="569"/>
    </location>
</feature>
<keyword evidence="3" id="KW-0677">Repeat</keyword>
<reference evidence="11" key="2">
    <citation type="submission" date="2018-04" db="EMBL/GenBank/DDBJ databases">
        <title>OnivRS2 (Oryza nivara Reference Sequence Version 2).</title>
        <authorList>
            <person name="Zhang J."/>
            <person name="Kudrna D."/>
            <person name="Lee S."/>
            <person name="Talag J."/>
            <person name="Rajasekar S."/>
            <person name="Welchert J."/>
            <person name="Hsing Y.-I."/>
            <person name="Wing R.A."/>
        </authorList>
    </citation>
    <scope>NUCLEOTIDE SEQUENCE [LARGE SCALE GENOMIC DNA]</scope>
    <source>
        <strain evidence="11">SL10</strain>
    </source>
</reference>
<dbReference type="eggNOG" id="KOG0504">
    <property type="taxonomic scope" value="Eukaryota"/>
</dbReference>
<accession>A0A0E0J0B7</accession>
<evidence type="ECO:0000256" key="6">
    <source>
        <dbReference type="ARBA" id="ARBA00023136"/>
    </source>
</evidence>
<dbReference type="Proteomes" id="UP000006591">
    <property type="component" value="Chromosome 11"/>
</dbReference>
<dbReference type="HOGENOM" id="CLU_000134_36_4_1"/>
<feature type="compositionally biased region" description="Polar residues" evidence="8">
    <location>
        <begin position="1"/>
        <end position="26"/>
    </location>
</feature>
<feature type="transmembrane region" description="Helical" evidence="9">
    <location>
        <begin position="575"/>
        <end position="595"/>
    </location>
</feature>
<evidence type="ECO:0000313" key="11">
    <source>
        <dbReference type="EnsemblPlants" id="ONIVA11G08630.1"/>
    </source>
</evidence>
<proteinExistence type="predicted"/>
<dbReference type="FunFam" id="1.25.40.20:FF:000451">
    <property type="entry name" value="Expressed protein"/>
    <property type="match status" value="1"/>
</dbReference>
<evidence type="ECO:0000256" key="4">
    <source>
        <dbReference type="ARBA" id="ARBA00022989"/>
    </source>
</evidence>
<feature type="domain" description="PGG" evidence="10">
    <location>
        <begin position="463"/>
        <end position="568"/>
    </location>
</feature>
<dbReference type="OMA" id="MHHALLC"/>
<protein>
    <recommendedName>
        <fullName evidence="10">PGG domain-containing protein</fullName>
    </recommendedName>
</protein>
<reference evidence="11" key="1">
    <citation type="submission" date="2015-04" db="UniProtKB">
        <authorList>
            <consortium name="EnsemblPlants"/>
        </authorList>
    </citation>
    <scope>IDENTIFICATION</scope>
    <source>
        <strain evidence="11">SL10</strain>
    </source>
</reference>
<evidence type="ECO:0000313" key="12">
    <source>
        <dbReference type="Proteomes" id="UP000006591"/>
    </source>
</evidence>
<dbReference type="AlphaFoldDB" id="A0A0E0J0B7"/>
<feature type="transmembrane region" description="Helical" evidence="9">
    <location>
        <begin position="470"/>
        <end position="490"/>
    </location>
</feature>
<evidence type="ECO:0000256" key="5">
    <source>
        <dbReference type="ARBA" id="ARBA00023043"/>
    </source>
</evidence>
<dbReference type="Gramene" id="ONIVA11G08630.1">
    <property type="protein sequence ID" value="ONIVA11G08630.1"/>
    <property type="gene ID" value="ONIVA11G08630"/>
</dbReference>
<feature type="transmembrane region" description="Helical" evidence="9">
    <location>
        <begin position="510"/>
        <end position="531"/>
    </location>
</feature>
<dbReference type="STRING" id="4536.A0A0E0J0B7"/>
<dbReference type="SMART" id="SM00248">
    <property type="entry name" value="ANK"/>
    <property type="match status" value="9"/>
</dbReference>
<sequence>MGARTNGTLPRTNGSTLPQEPQTNMSHDIGLSEESGRETEEYDSDTSLSEKAEERIDRRLLLAARSGDCTAMRDMAASDPDVMLRTTNHGSNCLHISSIHGHLEFCNDVVRLKQPLLAAVNSYGETPLLAAVAAGHAALASELLRHCRELGFRDAVLKQDSVGCNALHHAIRGGHDDLALELIAAEPALSRAVNKNNESPMFIAAMRNSADIFDRLLAIPYSSHSGCAGDHALHAAARNGNSDIAKRVMETRPWLAKLPNRYGSTPMHHALLCDGVGVLRVLLEHDSSLGYVVAGTEDVPLLVSAAFQGRIGIAREILSYCPDAPFRSKNGWTCLSAAVHADRLEFVEFVLGTPELQKLVSMRDNQGRTALHYAVMKCNPKMVAALLSHGGADVTMLDNSSSPPSWKLWGLGDHTKTLNWNEVAMLMMEADPRNATSLHYLAMDAKIKVTNDSRTKAMFLTQTNTRSTSLVAILIAAITFVAAFTLPGGYNTDVGSRHPIMAKKFSLQAFLISDTLAMCSSFVVAFICIIAKWEDLRFLLYYRSIIMKLMWFSYMATIIAFATGLYTVLPSHLQWLAIAICFVPALLPILTKLLGDWPILKLKFRLGKIYKSGFIDMV</sequence>
<keyword evidence="4 9" id="KW-1133">Transmembrane helix</keyword>
<dbReference type="InterPro" id="IPR002110">
    <property type="entry name" value="Ankyrin_rpt"/>
</dbReference>
<organism evidence="11">
    <name type="scientific">Oryza nivara</name>
    <name type="common">Indian wild rice</name>
    <name type="synonym">Oryza sativa f. spontanea</name>
    <dbReference type="NCBI Taxonomy" id="4536"/>
    <lineage>
        <taxon>Eukaryota</taxon>
        <taxon>Viridiplantae</taxon>
        <taxon>Streptophyta</taxon>
        <taxon>Embryophyta</taxon>
        <taxon>Tracheophyta</taxon>
        <taxon>Spermatophyta</taxon>
        <taxon>Magnoliopsida</taxon>
        <taxon>Liliopsida</taxon>
        <taxon>Poales</taxon>
        <taxon>Poaceae</taxon>
        <taxon>BOP clade</taxon>
        <taxon>Oryzoideae</taxon>
        <taxon>Oryzeae</taxon>
        <taxon>Oryzinae</taxon>
        <taxon>Oryza</taxon>
    </lineage>
</organism>
<dbReference type="Gene3D" id="1.25.40.20">
    <property type="entry name" value="Ankyrin repeat-containing domain"/>
    <property type="match status" value="2"/>
</dbReference>
<evidence type="ECO:0000256" key="3">
    <source>
        <dbReference type="ARBA" id="ARBA00022737"/>
    </source>
</evidence>
<dbReference type="PANTHER" id="PTHR24186">
    <property type="entry name" value="PROTEIN PHOSPHATASE 1 REGULATORY SUBUNIT"/>
    <property type="match status" value="1"/>
</dbReference>
<evidence type="ECO:0000256" key="2">
    <source>
        <dbReference type="ARBA" id="ARBA00022692"/>
    </source>
</evidence>
<dbReference type="Pfam" id="PF12796">
    <property type="entry name" value="Ank_2"/>
    <property type="match status" value="2"/>
</dbReference>
<evidence type="ECO:0000256" key="1">
    <source>
        <dbReference type="ARBA" id="ARBA00004141"/>
    </source>
</evidence>
<evidence type="ECO:0000256" key="9">
    <source>
        <dbReference type="SAM" id="Phobius"/>
    </source>
</evidence>
<keyword evidence="5 7" id="KW-0040">ANK repeat</keyword>
<dbReference type="GO" id="GO:0005886">
    <property type="term" value="C:plasma membrane"/>
    <property type="evidence" value="ECO:0007669"/>
    <property type="project" value="TreeGrafter"/>
</dbReference>
<dbReference type="EnsemblPlants" id="ONIVA11G08630.1">
    <property type="protein sequence ID" value="ONIVA11G08630.1"/>
    <property type="gene ID" value="ONIVA11G08630"/>
</dbReference>
<comment type="subcellular location">
    <subcellularLocation>
        <location evidence="1">Membrane</location>
        <topology evidence="1">Multi-pass membrane protein</topology>
    </subcellularLocation>
</comment>
<evidence type="ECO:0000259" key="10">
    <source>
        <dbReference type="Pfam" id="PF13962"/>
    </source>
</evidence>